<keyword evidence="1" id="KW-0472">Membrane</keyword>
<evidence type="ECO:0000313" key="4">
    <source>
        <dbReference type="Proteomes" id="UP001494902"/>
    </source>
</evidence>
<feature type="transmembrane region" description="Helical" evidence="1">
    <location>
        <begin position="96"/>
        <end position="114"/>
    </location>
</feature>
<organism evidence="3 4">
    <name type="scientific">Pseudonocardia nematodicida</name>
    <dbReference type="NCBI Taxonomy" id="1206997"/>
    <lineage>
        <taxon>Bacteria</taxon>
        <taxon>Bacillati</taxon>
        <taxon>Actinomycetota</taxon>
        <taxon>Actinomycetes</taxon>
        <taxon>Pseudonocardiales</taxon>
        <taxon>Pseudonocardiaceae</taxon>
        <taxon>Pseudonocardia</taxon>
    </lineage>
</organism>
<dbReference type="Proteomes" id="UP001494902">
    <property type="component" value="Unassembled WGS sequence"/>
</dbReference>
<evidence type="ECO:0000256" key="1">
    <source>
        <dbReference type="SAM" id="Phobius"/>
    </source>
</evidence>
<dbReference type="RefSeq" id="WP_349302049.1">
    <property type="nucleotide sequence ID" value="NZ_JBEDNQ010000019.1"/>
</dbReference>
<keyword evidence="1" id="KW-1133">Transmembrane helix</keyword>
<evidence type="ECO:0000313" key="3">
    <source>
        <dbReference type="EMBL" id="MEQ3554980.1"/>
    </source>
</evidence>
<name>A0ABV1KKK9_9PSEU</name>
<reference evidence="3 4" key="1">
    <citation type="submission" date="2024-03" db="EMBL/GenBank/DDBJ databases">
        <title>Draft genome sequence of Pseudonocardia nematodicida JCM 31783.</title>
        <authorList>
            <person name="Butdee W."/>
            <person name="Duangmal K."/>
        </authorList>
    </citation>
    <scope>NUCLEOTIDE SEQUENCE [LARGE SCALE GENOMIC DNA]</scope>
    <source>
        <strain evidence="3 4">JCM 31783</strain>
    </source>
</reference>
<dbReference type="Pfam" id="PF08044">
    <property type="entry name" value="DUF1707"/>
    <property type="match status" value="1"/>
</dbReference>
<evidence type="ECO:0000259" key="2">
    <source>
        <dbReference type="Pfam" id="PF08044"/>
    </source>
</evidence>
<dbReference type="InterPro" id="IPR012551">
    <property type="entry name" value="DUF1707_SHOCT-like"/>
</dbReference>
<dbReference type="EMBL" id="JBEDNQ010000019">
    <property type="protein sequence ID" value="MEQ3554980.1"/>
    <property type="molecule type" value="Genomic_DNA"/>
</dbReference>
<feature type="transmembrane region" description="Helical" evidence="1">
    <location>
        <begin position="120"/>
        <end position="140"/>
    </location>
</feature>
<keyword evidence="1" id="KW-0812">Transmembrane</keyword>
<dbReference type="PANTHER" id="PTHR40763:SF4">
    <property type="entry name" value="DUF1707 DOMAIN-CONTAINING PROTEIN"/>
    <property type="match status" value="1"/>
</dbReference>
<sequence length="146" mass="16454">MGDEQENSQELVRVSDADRQETADRLKLAQDEGRLSLSEYDERLRAAYAAATRGELDQVVADLPKVKRKHLPSVRADRAEAQKAESKRAYLKEWRSWAGVAVLLTAIWAITSIASGQLNFFWPIFPIGIWGAVLVAHLFWGDDEDD</sequence>
<comment type="caution">
    <text evidence="3">The sequence shown here is derived from an EMBL/GenBank/DDBJ whole genome shotgun (WGS) entry which is preliminary data.</text>
</comment>
<dbReference type="PANTHER" id="PTHR40763">
    <property type="entry name" value="MEMBRANE PROTEIN-RELATED"/>
    <property type="match status" value="1"/>
</dbReference>
<proteinExistence type="predicted"/>
<protein>
    <submittedName>
        <fullName evidence="3">DUF1707 domain-containing protein</fullName>
    </submittedName>
</protein>
<gene>
    <name evidence="3" type="ORF">WIS52_31335</name>
</gene>
<keyword evidence="4" id="KW-1185">Reference proteome</keyword>
<accession>A0ABV1KKK9</accession>
<feature type="domain" description="DUF1707" evidence="2">
    <location>
        <begin position="12"/>
        <end position="64"/>
    </location>
</feature>